<evidence type="ECO:0000256" key="1">
    <source>
        <dbReference type="ARBA" id="ARBA00004613"/>
    </source>
</evidence>
<evidence type="ECO:0000256" key="5">
    <source>
        <dbReference type="ARBA" id="ARBA00022577"/>
    </source>
</evidence>
<keyword evidence="5" id="KW-0295">Fungicide</keyword>
<dbReference type="Proteomes" id="UP000694240">
    <property type="component" value="Chromosome 8"/>
</dbReference>
<keyword evidence="11" id="KW-1185">Reference proteome</keyword>
<feature type="signal peptide" evidence="9">
    <location>
        <begin position="1"/>
        <end position="26"/>
    </location>
</feature>
<comment type="similarity">
    <text evidence="2">Belongs to the DEFL family.</text>
</comment>
<organism evidence="10 11">
    <name type="scientific">Arabidopsis thaliana x Arabidopsis arenosa</name>
    <dbReference type="NCBI Taxonomy" id="1240361"/>
    <lineage>
        <taxon>Eukaryota</taxon>
        <taxon>Viridiplantae</taxon>
        <taxon>Streptophyta</taxon>
        <taxon>Embryophyta</taxon>
        <taxon>Tracheophyta</taxon>
        <taxon>Spermatophyta</taxon>
        <taxon>Magnoliopsida</taxon>
        <taxon>eudicotyledons</taxon>
        <taxon>Gunneridae</taxon>
        <taxon>Pentapetalae</taxon>
        <taxon>rosids</taxon>
        <taxon>malvids</taxon>
        <taxon>Brassicales</taxon>
        <taxon>Brassicaceae</taxon>
        <taxon>Camelineae</taxon>
        <taxon>Arabidopsis</taxon>
    </lineage>
</organism>
<dbReference type="GO" id="GO:0031640">
    <property type="term" value="P:killing of cells of another organism"/>
    <property type="evidence" value="ECO:0007669"/>
    <property type="project" value="UniProtKB-KW"/>
</dbReference>
<evidence type="ECO:0000313" key="11">
    <source>
        <dbReference type="Proteomes" id="UP000694240"/>
    </source>
</evidence>
<sequence length="76" mass="8461">MTYQATILAIFMIVLVLGMKTKETQGQEMCHDLIKKTDCDDAMCVTMCKQKWKGSGGSCFQNVNLKSCLCAFPCQV</sequence>
<evidence type="ECO:0000256" key="8">
    <source>
        <dbReference type="ARBA" id="ARBA00023157"/>
    </source>
</evidence>
<evidence type="ECO:0000256" key="7">
    <source>
        <dbReference type="ARBA" id="ARBA00022821"/>
    </source>
</evidence>
<dbReference type="Pfam" id="PF07333">
    <property type="entry name" value="SLR1-BP"/>
    <property type="match status" value="1"/>
</dbReference>
<feature type="chain" id="PRO_5035827577" evidence="9">
    <location>
        <begin position="27"/>
        <end position="76"/>
    </location>
</feature>
<comment type="subcellular location">
    <subcellularLocation>
        <location evidence="1">Secreted</location>
    </subcellularLocation>
</comment>
<protein>
    <submittedName>
        <fullName evidence="10">S locus-related glycoprotein 1 binding pollen coat protein</fullName>
    </submittedName>
</protein>
<reference evidence="10 11" key="1">
    <citation type="submission" date="2020-12" db="EMBL/GenBank/DDBJ databases">
        <title>Concerted genomic and epigenomic changes stabilize Arabidopsis allopolyploids.</title>
        <authorList>
            <person name="Chen Z."/>
        </authorList>
    </citation>
    <scope>NUCLEOTIDE SEQUENCE [LARGE SCALE GENOMIC DNA]</scope>
    <source>
        <strain evidence="10">Allo738</strain>
        <tissue evidence="10">Leaf</tissue>
    </source>
</reference>
<dbReference type="GO" id="GO:0005576">
    <property type="term" value="C:extracellular region"/>
    <property type="evidence" value="ECO:0007669"/>
    <property type="project" value="UniProtKB-SubCell"/>
</dbReference>
<evidence type="ECO:0000256" key="9">
    <source>
        <dbReference type="SAM" id="SignalP"/>
    </source>
</evidence>
<evidence type="ECO:0000313" key="10">
    <source>
        <dbReference type="EMBL" id="KAG7578081.1"/>
    </source>
</evidence>
<dbReference type="AlphaFoldDB" id="A0A8T2AV15"/>
<keyword evidence="10" id="KW-0167">Capsid protein</keyword>
<comment type="caution">
    <text evidence="10">The sequence shown here is derived from an EMBL/GenBank/DDBJ whole genome shotgun (WGS) entry which is preliminary data.</text>
</comment>
<keyword evidence="6 9" id="KW-0732">Signal</keyword>
<name>A0A8T2AV15_9BRAS</name>
<keyword evidence="10" id="KW-0946">Virion</keyword>
<evidence type="ECO:0000256" key="3">
    <source>
        <dbReference type="ARBA" id="ARBA00022525"/>
    </source>
</evidence>
<keyword evidence="3" id="KW-0964">Secreted</keyword>
<keyword evidence="8" id="KW-1015">Disulfide bond</keyword>
<evidence type="ECO:0000256" key="2">
    <source>
        <dbReference type="ARBA" id="ARBA00006722"/>
    </source>
</evidence>
<dbReference type="GO" id="GO:0050832">
    <property type="term" value="P:defense response to fungus"/>
    <property type="evidence" value="ECO:0007669"/>
    <property type="project" value="UniProtKB-KW"/>
</dbReference>
<dbReference type="InterPro" id="IPR010851">
    <property type="entry name" value="DEFL"/>
</dbReference>
<proteinExistence type="inferred from homology"/>
<dbReference type="PANTHER" id="PTHR33830:SF10">
    <property type="entry name" value="DEFENSIN-LIKE PROTEIN 122-RELATED"/>
    <property type="match status" value="1"/>
</dbReference>
<dbReference type="PANTHER" id="PTHR33830">
    <property type="entry name" value="DEFENSIN-LIKE PROTEIN 184-RELATED"/>
    <property type="match status" value="1"/>
</dbReference>
<dbReference type="EMBL" id="JAEFBK010000008">
    <property type="protein sequence ID" value="KAG7578081.1"/>
    <property type="molecule type" value="Genomic_DNA"/>
</dbReference>
<keyword evidence="7" id="KW-0611">Plant defense</keyword>
<evidence type="ECO:0000256" key="4">
    <source>
        <dbReference type="ARBA" id="ARBA00022529"/>
    </source>
</evidence>
<keyword evidence="4" id="KW-0929">Antimicrobial</keyword>
<evidence type="ECO:0000256" key="6">
    <source>
        <dbReference type="ARBA" id="ARBA00022729"/>
    </source>
</evidence>
<accession>A0A8T2AV15</accession>
<gene>
    <name evidence="10" type="ORF">ISN45_Aa03g023030</name>
</gene>